<gene>
    <name evidence="7" type="ORF">SAMN05421853_104244</name>
</gene>
<name>A0A1I5XZN1_9RHOB</name>
<feature type="transmembrane region" description="Helical" evidence="5">
    <location>
        <begin position="163"/>
        <end position="182"/>
    </location>
</feature>
<dbReference type="Pfam" id="PF13515">
    <property type="entry name" value="FUSC_2"/>
    <property type="match status" value="1"/>
</dbReference>
<evidence type="ECO:0000256" key="3">
    <source>
        <dbReference type="ARBA" id="ARBA00022989"/>
    </source>
</evidence>
<feature type="transmembrane region" description="Helical" evidence="5">
    <location>
        <begin position="259"/>
        <end position="279"/>
    </location>
</feature>
<feature type="transmembrane region" description="Helical" evidence="5">
    <location>
        <begin position="21"/>
        <end position="51"/>
    </location>
</feature>
<accession>A0A1I5XZN1</accession>
<evidence type="ECO:0000313" key="7">
    <source>
        <dbReference type="EMBL" id="SFQ37376.1"/>
    </source>
</evidence>
<protein>
    <submittedName>
        <fullName evidence="7">Fusaric acid resistance protein-like</fullName>
    </submittedName>
</protein>
<keyword evidence="3 5" id="KW-1133">Transmembrane helix</keyword>
<dbReference type="AlphaFoldDB" id="A0A1I5XZN1"/>
<evidence type="ECO:0000256" key="4">
    <source>
        <dbReference type="ARBA" id="ARBA00023136"/>
    </source>
</evidence>
<keyword evidence="4 5" id="KW-0472">Membrane</keyword>
<feature type="transmembrane region" description="Helical" evidence="5">
    <location>
        <begin position="291"/>
        <end position="311"/>
    </location>
</feature>
<feature type="domain" description="Integral membrane bound transporter" evidence="6">
    <location>
        <begin position="190"/>
        <end position="302"/>
    </location>
</feature>
<reference evidence="8" key="1">
    <citation type="submission" date="2016-10" db="EMBL/GenBank/DDBJ databases">
        <authorList>
            <person name="Varghese N."/>
            <person name="Submissions S."/>
        </authorList>
    </citation>
    <scope>NUCLEOTIDE SEQUENCE [LARGE SCALE GENOMIC DNA]</scope>
    <source>
        <strain evidence="8">JCM 10271</strain>
    </source>
</reference>
<dbReference type="Proteomes" id="UP000243106">
    <property type="component" value="Unassembled WGS sequence"/>
</dbReference>
<evidence type="ECO:0000256" key="5">
    <source>
        <dbReference type="SAM" id="Phobius"/>
    </source>
</evidence>
<keyword evidence="8" id="KW-1185">Reference proteome</keyword>
<proteinExistence type="predicted"/>
<feature type="transmembrane region" description="Helical" evidence="5">
    <location>
        <begin position="63"/>
        <end position="80"/>
    </location>
</feature>
<dbReference type="RefSeq" id="WP_093010435.1">
    <property type="nucleotide sequence ID" value="NZ_FOXV01000004.1"/>
</dbReference>
<feature type="transmembrane region" description="Helical" evidence="5">
    <location>
        <begin position="194"/>
        <end position="212"/>
    </location>
</feature>
<comment type="subcellular location">
    <subcellularLocation>
        <location evidence="1">Membrane</location>
        <topology evidence="1">Multi-pass membrane protein</topology>
    </subcellularLocation>
</comment>
<organism evidence="7 8">
    <name type="scientific">Roseivivax halotolerans</name>
    <dbReference type="NCBI Taxonomy" id="93684"/>
    <lineage>
        <taxon>Bacteria</taxon>
        <taxon>Pseudomonadati</taxon>
        <taxon>Pseudomonadota</taxon>
        <taxon>Alphaproteobacteria</taxon>
        <taxon>Rhodobacterales</taxon>
        <taxon>Roseobacteraceae</taxon>
        <taxon>Roseivivax</taxon>
    </lineage>
</organism>
<evidence type="ECO:0000259" key="6">
    <source>
        <dbReference type="Pfam" id="PF13515"/>
    </source>
</evidence>
<evidence type="ECO:0000256" key="1">
    <source>
        <dbReference type="ARBA" id="ARBA00004141"/>
    </source>
</evidence>
<keyword evidence="2 5" id="KW-0812">Transmembrane</keyword>
<sequence length="327" mass="34099">MLDRARAFVVDGDAPMPWKDVAGTLCAVALPVILAISVLGQTGAAAFVAALPAHLAAKHSGTHTALAVTLVTGLGGVLALGSHPMSLMVAGVLSAICALGFRHGLSTPCLRALMTWCVFTGPILPADDKPLVLAVYLLAMSWSLLVTWAFGQSAETPQDRESSPEYSLLFGIALGLGLVISVDLGARLFGDHGFWFPLTFVILWIPPFGKLFSRTAKRTAGTIAGVVLAIIVTLAVEGMAWKLAIILAVLPLAFRILPLSYAGFTALLTLIILEALSIVSDVSALAVERLASMFAAALLAVALGAASLAIVRRIKPEALDDLMEPDG</sequence>
<dbReference type="EMBL" id="FOXV01000004">
    <property type="protein sequence ID" value="SFQ37376.1"/>
    <property type="molecule type" value="Genomic_DNA"/>
</dbReference>
<feature type="transmembrane region" description="Helical" evidence="5">
    <location>
        <begin position="131"/>
        <end position="151"/>
    </location>
</feature>
<dbReference type="InterPro" id="IPR049453">
    <property type="entry name" value="Memb_transporter_dom"/>
</dbReference>
<dbReference type="GO" id="GO:0016020">
    <property type="term" value="C:membrane"/>
    <property type="evidence" value="ECO:0007669"/>
    <property type="project" value="UniProtKB-SubCell"/>
</dbReference>
<dbReference type="STRING" id="93684.SAMN05421853_104244"/>
<feature type="transmembrane region" description="Helical" evidence="5">
    <location>
        <begin position="224"/>
        <end position="253"/>
    </location>
</feature>
<feature type="transmembrane region" description="Helical" evidence="5">
    <location>
        <begin position="87"/>
        <end position="105"/>
    </location>
</feature>
<evidence type="ECO:0000313" key="8">
    <source>
        <dbReference type="Proteomes" id="UP000243106"/>
    </source>
</evidence>
<evidence type="ECO:0000256" key="2">
    <source>
        <dbReference type="ARBA" id="ARBA00022692"/>
    </source>
</evidence>